<reference evidence="3" key="1">
    <citation type="journal article" date="2019" name="Int. J. Syst. Evol. Microbiol.">
        <title>The Global Catalogue of Microorganisms (GCM) 10K type strain sequencing project: providing services to taxonomists for standard genome sequencing and annotation.</title>
        <authorList>
            <consortium name="The Broad Institute Genomics Platform"/>
            <consortium name="The Broad Institute Genome Sequencing Center for Infectious Disease"/>
            <person name="Wu L."/>
            <person name="Ma J."/>
        </authorList>
    </citation>
    <scope>NUCLEOTIDE SEQUENCE [LARGE SCALE GENOMIC DNA]</scope>
    <source>
        <strain evidence="3">CECT 7956</strain>
    </source>
</reference>
<keyword evidence="1" id="KW-1133">Transmembrane helix</keyword>
<accession>A0ABV7YTZ3</accession>
<evidence type="ECO:0000256" key="1">
    <source>
        <dbReference type="SAM" id="Phobius"/>
    </source>
</evidence>
<dbReference type="Pfam" id="PF07099">
    <property type="entry name" value="DUF1361"/>
    <property type="match status" value="1"/>
</dbReference>
<dbReference type="RefSeq" id="WP_379837288.1">
    <property type="nucleotide sequence ID" value="NZ_JBHRYQ010000001.1"/>
</dbReference>
<keyword evidence="3" id="KW-1185">Reference proteome</keyword>
<dbReference type="Proteomes" id="UP001595616">
    <property type="component" value="Unassembled WGS sequence"/>
</dbReference>
<evidence type="ECO:0000313" key="2">
    <source>
        <dbReference type="EMBL" id="MFC3810834.1"/>
    </source>
</evidence>
<feature type="transmembrane region" description="Helical" evidence="1">
    <location>
        <begin position="7"/>
        <end position="23"/>
    </location>
</feature>
<feature type="transmembrane region" description="Helical" evidence="1">
    <location>
        <begin position="139"/>
        <end position="157"/>
    </location>
</feature>
<protein>
    <submittedName>
        <fullName evidence="2">DUF1361 domain-containing protein</fullName>
    </submittedName>
</protein>
<keyword evidence="1" id="KW-0472">Membrane</keyword>
<dbReference type="EMBL" id="JBHRYQ010000001">
    <property type="protein sequence ID" value="MFC3810834.1"/>
    <property type="molecule type" value="Genomic_DNA"/>
</dbReference>
<evidence type="ECO:0000313" key="3">
    <source>
        <dbReference type="Proteomes" id="UP001595616"/>
    </source>
</evidence>
<keyword evidence="1" id="KW-0812">Transmembrane</keyword>
<feature type="transmembrane region" description="Helical" evidence="1">
    <location>
        <begin position="29"/>
        <end position="51"/>
    </location>
</feature>
<gene>
    <name evidence="2" type="ORF">ACFOOI_09215</name>
</gene>
<organism evidence="2 3">
    <name type="scientific">Lacihabitans lacunae</name>
    <dbReference type="NCBI Taxonomy" id="1028214"/>
    <lineage>
        <taxon>Bacteria</taxon>
        <taxon>Pseudomonadati</taxon>
        <taxon>Bacteroidota</taxon>
        <taxon>Cytophagia</taxon>
        <taxon>Cytophagales</taxon>
        <taxon>Leadbetterellaceae</taxon>
        <taxon>Lacihabitans</taxon>
    </lineage>
</organism>
<proteinExistence type="predicted"/>
<dbReference type="InterPro" id="IPR009793">
    <property type="entry name" value="DUF1361"/>
</dbReference>
<feature type="transmembrane region" description="Helical" evidence="1">
    <location>
        <begin position="188"/>
        <end position="209"/>
    </location>
</feature>
<feature type="transmembrane region" description="Helical" evidence="1">
    <location>
        <begin position="63"/>
        <end position="81"/>
    </location>
</feature>
<name>A0ABV7YTZ3_9BACT</name>
<feature type="transmembrane region" description="Helical" evidence="1">
    <location>
        <begin position="101"/>
        <end position="127"/>
    </location>
</feature>
<comment type="caution">
    <text evidence="2">The sequence shown here is derived from an EMBL/GenBank/DDBJ whole genome shotgun (WGS) entry which is preliminary data.</text>
</comment>
<sequence>MSKSTSGILILCMLCLVLFLFRIKLSGGIFGFSLIWNLFLAWLPLVFILLAKRVFQKRLFTTSSFNRIIVFGLTFLWLIFFPNSPYIITDLIHLSHLPKNLIWFDSICIFVTALTGLAMGFYSLLIFQNIWNQILGKAITWLALLSSLVMSGFGLYLGRVVRLNSWDIFSNPKAFLVHSWFSLSNPAAIQYTLIFSIVLISLYLSFYYFQKDDRSA</sequence>